<feature type="compositionally biased region" description="Acidic residues" evidence="1">
    <location>
        <begin position="14"/>
        <end position="36"/>
    </location>
</feature>
<dbReference type="EMBL" id="MU254091">
    <property type="protein sequence ID" value="KAG9242288.1"/>
    <property type="molecule type" value="Genomic_DNA"/>
</dbReference>
<protein>
    <submittedName>
        <fullName evidence="2">Uncharacterized protein</fullName>
    </submittedName>
</protein>
<proteinExistence type="predicted"/>
<gene>
    <name evidence="2" type="ORF">BJ878DRAFT_179417</name>
</gene>
<dbReference type="AlphaFoldDB" id="A0A9P7YYG3"/>
<reference evidence="2" key="1">
    <citation type="journal article" date="2021" name="IMA Fungus">
        <title>Genomic characterization of three marine fungi, including Emericellopsis atlantica sp. nov. with signatures of a generalist lifestyle and marine biomass degradation.</title>
        <authorList>
            <person name="Hagestad O.C."/>
            <person name="Hou L."/>
            <person name="Andersen J.H."/>
            <person name="Hansen E.H."/>
            <person name="Altermark B."/>
            <person name="Li C."/>
            <person name="Kuhnert E."/>
            <person name="Cox R.J."/>
            <person name="Crous P.W."/>
            <person name="Spatafora J.W."/>
            <person name="Lail K."/>
            <person name="Amirebrahimi M."/>
            <person name="Lipzen A."/>
            <person name="Pangilinan J."/>
            <person name="Andreopoulos W."/>
            <person name="Hayes R.D."/>
            <person name="Ng V."/>
            <person name="Grigoriev I.V."/>
            <person name="Jackson S.A."/>
            <person name="Sutton T.D.S."/>
            <person name="Dobson A.D.W."/>
            <person name="Rama T."/>
        </authorList>
    </citation>
    <scope>NUCLEOTIDE SEQUENCE</scope>
    <source>
        <strain evidence="2">TRa3180A</strain>
    </source>
</reference>
<feature type="compositionally biased region" description="Polar residues" evidence="1">
    <location>
        <begin position="39"/>
        <end position="48"/>
    </location>
</feature>
<dbReference type="Proteomes" id="UP000887226">
    <property type="component" value="Unassembled WGS sequence"/>
</dbReference>
<sequence length="224" mass="26212">MKSIQSPLFVSTDSDSDSDEVEDEKDFDSDAFDNDNDSIASESLTPTEIEQKMISKRNTHAHSHLSSTARSLPFRSLGRSEETHSSSDPFAANYRKKVDVDDVAKERWRQEWHFVTDFLEKYESVEHAEFTRPFDQFRVLIQERSLHVKYEMLFVTSPDAVTRSCYIMNMLLEEAPDLISRYAALERLTKERMEFFERGGKAEWEVAWETRRRAELGPWVTPRL</sequence>
<accession>A0A9P7YYG3</accession>
<dbReference type="OrthoDB" id="3788902at2759"/>
<keyword evidence="3" id="KW-1185">Reference proteome</keyword>
<evidence type="ECO:0000313" key="2">
    <source>
        <dbReference type="EMBL" id="KAG9242288.1"/>
    </source>
</evidence>
<comment type="caution">
    <text evidence="2">The sequence shown here is derived from an EMBL/GenBank/DDBJ whole genome shotgun (WGS) entry which is preliminary data.</text>
</comment>
<evidence type="ECO:0000313" key="3">
    <source>
        <dbReference type="Proteomes" id="UP000887226"/>
    </source>
</evidence>
<feature type="region of interest" description="Disordered" evidence="1">
    <location>
        <begin position="1"/>
        <end position="48"/>
    </location>
</feature>
<name>A0A9P7YYG3_9HELO</name>
<evidence type="ECO:0000256" key="1">
    <source>
        <dbReference type="SAM" id="MobiDB-lite"/>
    </source>
</evidence>
<organism evidence="2 3">
    <name type="scientific">Calycina marina</name>
    <dbReference type="NCBI Taxonomy" id="1763456"/>
    <lineage>
        <taxon>Eukaryota</taxon>
        <taxon>Fungi</taxon>
        <taxon>Dikarya</taxon>
        <taxon>Ascomycota</taxon>
        <taxon>Pezizomycotina</taxon>
        <taxon>Leotiomycetes</taxon>
        <taxon>Helotiales</taxon>
        <taxon>Pezizellaceae</taxon>
        <taxon>Calycina</taxon>
    </lineage>
</organism>